<feature type="transmembrane region" description="Helical" evidence="15">
    <location>
        <begin position="12"/>
        <end position="34"/>
    </location>
</feature>
<evidence type="ECO:0000256" key="11">
    <source>
        <dbReference type="ARBA" id="ARBA00042148"/>
    </source>
</evidence>
<dbReference type="Gene3D" id="3.90.550.10">
    <property type="entry name" value="Spore Coat Polysaccharide Biosynthesis Protein SpsA, Chain A"/>
    <property type="match status" value="1"/>
</dbReference>
<dbReference type="SUPFAM" id="SSF53448">
    <property type="entry name" value="Nucleotide-diphospho-sugar transferases"/>
    <property type="match status" value="1"/>
</dbReference>
<keyword evidence="7 17" id="KW-0808">Transferase</keyword>
<reference evidence="17 18" key="1">
    <citation type="submission" date="2023-07" db="EMBL/GenBank/DDBJ databases">
        <title>Sequencing the genomes of 1000 actinobacteria strains.</title>
        <authorList>
            <person name="Klenk H.-P."/>
        </authorList>
    </citation>
    <scope>NUCLEOTIDE SEQUENCE [LARGE SCALE GENOMIC DNA]</scope>
    <source>
        <strain evidence="17 18">DSM 44709</strain>
    </source>
</reference>
<organism evidence="17 18">
    <name type="scientific">Catenuloplanes indicus</name>
    <dbReference type="NCBI Taxonomy" id="137267"/>
    <lineage>
        <taxon>Bacteria</taxon>
        <taxon>Bacillati</taxon>
        <taxon>Actinomycetota</taxon>
        <taxon>Actinomycetes</taxon>
        <taxon>Micromonosporales</taxon>
        <taxon>Micromonosporaceae</taxon>
        <taxon>Catenuloplanes</taxon>
    </lineage>
</organism>
<proteinExistence type="inferred from homology"/>
<comment type="subcellular location">
    <subcellularLocation>
        <location evidence="1">Cell membrane</location>
    </subcellularLocation>
</comment>
<dbReference type="EMBL" id="JAUSUZ010000001">
    <property type="protein sequence ID" value="MDQ0364980.1"/>
    <property type="molecule type" value="Genomic_DNA"/>
</dbReference>
<dbReference type="InterPro" id="IPR001173">
    <property type="entry name" value="Glyco_trans_2-like"/>
</dbReference>
<comment type="catalytic activity">
    <reaction evidence="13">
        <text>[hyaluronan](n) + UDP-N-acetyl-alpha-D-glucosamine = N-acetyl-beta-D-glucosaminyl-(1-&gt;4)-[hyaluronan](n) + UDP + H(+)</text>
        <dbReference type="Rhea" id="RHEA:20465"/>
        <dbReference type="Rhea" id="RHEA-COMP:12583"/>
        <dbReference type="Rhea" id="RHEA-COMP:12585"/>
        <dbReference type="ChEBI" id="CHEBI:15378"/>
        <dbReference type="ChEBI" id="CHEBI:57705"/>
        <dbReference type="ChEBI" id="CHEBI:58223"/>
        <dbReference type="ChEBI" id="CHEBI:132153"/>
        <dbReference type="ChEBI" id="CHEBI:132154"/>
        <dbReference type="EC" id="2.4.1.212"/>
    </reaction>
</comment>
<comment type="similarity">
    <text evidence="3">Belongs to the NodC/HAS family.</text>
</comment>
<dbReference type="CDD" id="cd06423">
    <property type="entry name" value="CESA_like"/>
    <property type="match status" value="1"/>
</dbReference>
<dbReference type="GO" id="GO:0050501">
    <property type="term" value="F:hyaluronan synthase activity"/>
    <property type="evidence" value="ECO:0007669"/>
    <property type="project" value="UniProtKB-EC"/>
</dbReference>
<gene>
    <name evidence="17" type="ORF">J2S42_001649</name>
</gene>
<evidence type="ECO:0000256" key="5">
    <source>
        <dbReference type="ARBA" id="ARBA00022475"/>
    </source>
</evidence>
<evidence type="ECO:0000256" key="8">
    <source>
        <dbReference type="ARBA" id="ARBA00023136"/>
    </source>
</evidence>
<feature type="transmembrane region" description="Helical" evidence="15">
    <location>
        <begin position="370"/>
        <end position="388"/>
    </location>
</feature>
<dbReference type="EC" id="2.4.1.212" evidence="4"/>
<evidence type="ECO:0000259" key="16">
    <source>
        <dbReference type="Pfam" id="PF00535"/>
    </source>
</evidence>
<dbReference type="Proteomes" id="UP001240236">
    <property type="component" value="Unassembled WGS sequence"/>
</dbReference>
<keyword evidence="8 15" id="KW-0472">Membrane</keyword>
<name>A0AAE4AVJ7_9ACTN</name>
<evidence type="ECO:0000256" key="15">
    <source>
        <dbReference type="SAM" id="Phobius"/>
    </source>
</evidence>
<evidence type="ECO:0000256" key="7">
    <source>
        <dbReference type="ARBA" id="ARBA00022679"/>
    </source>
</evidence>
<protein>
    <recommendedName>
        <fullName evidence="10">Hyaluronan synthase</fullName>
        <ecNumber evidence="4">2.4.1.212</ecNumber>
    </recommendedName>
    <alternativeName>
        <fullName evidence="12">Hyaluronate synthase</fullName>
    </alternativeName>
    <alternativeName>
        <fullName evidence="11">Hyaluronic acid synthase</fullName>
    </alternativeName>
</protein>
<evidence type="ECO:0000256" key="6">
    <source>
        <dbReference type="ARBA" id="ARBA00022676"/>
    </source>
</evidence>
<dbReference type="GO" id="GO:0085029">
    <property type="term" value="P:extracellular matrix assembly"/>
    <property type="evidence" value="ECO:0007669"/>
    <property type="project" value="TreeGrafter"/>
</dbReference>
<evidence type="ECO:0000256" key="3">
    <source>
        <dbReference type="ARBA" id="ARBA00006782"/>
    </source>
</evidence>
<comment type="caution">
    <text evidence="17">The sequence shown here is derived from an EMBL/GenBank/DDBJ whole genome shotgun (WGS) entry which is preliminary data.</text>
</comment>
<feature type="transmembrane region" description="Helical" evidence="15">
    <location>
        <begin position="309"/>
        <end position="332"/>
    </location>
</feature>
<dbReference type="GO" id="GO:0005886">
    <property type="term" value="C:plasma membrane"/>
    <property type="evidence" value="ECO:0007669"/>
    <property type="project" value="UniProtKB-SubCell"/>
</dbReference>
<keyword evidence="6 17" id="KW-0328">Glycosyltransferase</keyword>
<evidence type="ECO:0000256" key="12">
    <source>
        <dbReference type="ARBA" id="ARBA00043237"/>
    </source>
</evidence>
<feature type="transmembrane region" description="Helical" evidence="15">
    <location>
        <begin position="338"/>
        <end position="358"/>
    </location>
</feature>
<evidence type="ECO:0000256" key="1">
    <source>
        <dbReference type="ARBA" id="ARBA00004236"/>
    </source>
</evidence>
<dbReference type="RefSeq" id="WP_307236976.1">
    <property type="nucleotide sequence ID" value="NZ_JAUSUZ010000001.1"/>
</dbReference>
<dbReference type="AlphaFoldDB" id="A0AAE4AVJ7"/>
<evidence type="ECO:0000256" key="4">
    <source>
        <dbReference type="ARBA" id="ARBA00012207"/>
    </source>
</evidence>
<accession>A0AAE4AVJ7</accession>
<evidence type="ECO:0000256" key="10">
    <source>
        <dbReference type="ARBA" id="ARBA00040508"/>
    </source>
</evidence>
<keyword evidence="5" id="KW-1003">Cell membrane</keyword>
<evidence type="ECO:0000313" key="18">
    <source>
        <dbReference type="Proteomes" id="UP001240236"/>
    </source>
</evidence>
<dbReference type="Pfam" id="PF00535">
    <property type="entry name" value="Glycos_transf_2"/>
    <property type="match status" value="1"/>
</dbReference>
<evidence type="ECO:0000256" key="9">
    <source>
        <dbReference type="ARBA" id="ARBA00037408"/>
    </source>
</evidence>
<evidence type="ECO:0000313" key="17">
    <source>
        <dbReference type="EMBL" id="MDQ0364980.1"/>
    </source>
</evidence>
<keyword evidence="15" id="KW-1133">Transmembrane helix</keyword>
<comment type="function">
    <text evidence="9">Glycosaminoglycan synthesis. The hyaluronic acid capsule is involved in the pathogenicity of group A Streptococci; it may be the major virulence determinant.</text>
</comment>
<keyword evidence="15" id="KW-0812">Transmembrane</keyword>
<evidence type="ECO:0000256" key="13">
    <source>
        <dbReference type="ARBA" id="ARBA00047709"/>
    </source>
</evidence>
<dbReference type="PANTHER" id="PTHR22913">
    <property type="entry name" value="HYALURONAN SYNTHASE"/>
    <property type="match status" value="1"/>
</dbReference>
<keyword evidence="18" id="KW-1185">Reference proteome</keyword>
<comment type="catalytic activity">
    <reaction evidence="14">
        <text>N-acetyl-beta-D-glucosaminyl-(1-&gt;4)-[hyaluronan](n) + UDP-alpha-D-glucuronate = [hyaluronan](n+1) + UDP + H(+)</text>
        <dbReference type="Rhea" id="RHEA:12528"/>
        <dbReference type="Rhea" id="RHEA-COMP:12585"/>
        <dbReference type="Rhea" id="RHEA-COMP:12587"/>
        <dbReference type="ChEBI" id="CHEBI:15378"/>
        <dbReference type="ChEBI" id="CHEBI:58052"/>
        <dbReference type="ChEBI" id="CHEBI:58223"/>
        <dbReference type="ChEBI" id="CHEBI:132153"/>
        <dbReference type="ChEBI" id="CHEBI:132154"/>
        <dbReference type="EC" id="2.4.1.212"/>
    </reaction>
</comment>
<dbReference type="PANTHER" id="PTHR22913:SF12">
    <property type="entry name" value="MANNURONAN SYNTHASE"/>
    <property type="match status" value="1"/>
</dbReference>
<evidence type="ECO:0000256" key="14">
    <source>
        <dbReference type="ARBA" id="ARBA00048168"/>
    </source>
</evidence>
<comment type="pathway">
    <text evidence="2">Glycan biosynthesis; hyaluronan biosynthesis.</text>
</comment>
<dbReference type="InterPro" id="IPR029044">
    <property type="entry name" value="Nucleotide-diphossugar_trans"/>
</dbReference>
<dbReference type="GO" id="GO:0030213">
    <property type="term" value="P:hyaluronan biosynthetic process"/>
    <property type="evidence" value="ECO:0007669"/>
    <property type="project" value="TreeGrafter"/>
</dbReference>
<evidence type="ECO:0000256" key="2">
    <source>
        <dbReference type="ARBA" id="ARBA00004698"/>
    </source>
</evidence>
<feature type="domain" description="Glycosyltransferase 2-like" evidence="16">
    <location>
        <begin position="55"/>
        <end position="224"/>
    </location>
</feature>
<sequence length="402" mass="44359">MSNVAGALDVALPLVFGTYLVAVLGYLTLQVAFAERARRHTPARGSERLYPAVDVIVPCFNEKPATLAACLESLAAQDYPGRLAVHVVDDGSPNRAALLPVFERFRLDRGFHVFLLPRNRGKRYAQVHVINETDGDVIVAVDSDTMIAPDGIRHIVGALDEPNVGAAMGEMTAANRDENWLTRLIDVRYWYACNQERAAQSLFGAVLCCSGPFSAYRRSVLEKVLDDYVNQRFLGRRSTYGEDRYLTNLILQVGSRTVYAARARAVTTAPDRIRPFLRQQLRWNRCTYRDTLGIAGQLPRLGAYLVLDAAMQVCAPLLLGSSALLVVLHAALAGTSGLPWYLAGYAGAAVAYCGYGVWRTRDLRFTRFALYGVLHAALLIPNRLWALLTITDDRWGRRGAAA</sequence>